<keyword evidence="3" id="KW-0804">Transcription</keyword>
<dbReference type="Gene3D" id="1.10.260.40">
    <property type="entry name" value="lambda repressor-like DNA-binding domains"/>
    <property type="match status" value="1"/>
</dbReference>
<dbReference type="InterPro" id="IPR046335">
    <property type="entry name" value="LacI/GalR-like_sensor"/>
</dbReference>
<evidence type="ECO:0000256" key="1">
    <source>
        <dbReference type="ARBA" id="ARBA00023015"/>
    </source>
</evidence>
<dbReference type="InterPro" id="IPR010982">
    <property type="entry name" value="Lambda_DNA-bd_dom_sf"/>
</dbReference>
<feature type="domain" description="HTH lacI-type" evidence="4">
    <location>
        <begin position="9"/>
        <end position="63"/>
    </location>
</feature>
<gene>
    <name evidence="6" type="ORF">MLD63_08360</name>
</gene>
<evidence type="ECO:0000259" key="5">
    <source>
        <dbReference type="PROSITE" id="PS50943"/>
    </source>
</evidence>
<dbReference type="SUPFAM" id="SSF53822">
    <property type="entry name" value="Periplasmic binding protein-like I"/>
    <property type="match status" value="1"/>
</dbReference>
<evidence type="ECO:0000256" key="3">
    <source>
        <dbReference type="ARBA" id="ARBA00023163"/>
    </source>
</evidence>
<dbReference type="InterPro" id="IPR000843">
    <property type="entry name" value="HTH_LacI"/>
</dbReference>
<protein>
    <submittedName>
        <fullName evidence="6">LacI family transcriptional regulator</fullName>
    </submittedName>
</protein>
<dbReference type="InterPro" id="IPR001387">
    <property type="entry name" value="Cro/C1-type_HTH"/>
</dbReference>
<dbReference type="Proteomes" id="UP001203945">
    <property type="component" value="Unassembled WGS sequence"/>
</dbReference>
<comment type="caution">
    <text evidence="6">The sequence shown here is derived from an EMBL/GenBank/DDBJ whole genome shotgun (WGS) entry which is preliminary data.</text>
</comment>
<accession>A0ABT1MQ65</accession>
<dbReference type="EMBL" id="JAKZEU010000002">
    <property type="protein sequence ID" value="MCQ0970433.1"/>
    <property type="molecule type" value="Genomic_DNA"/>
</dbReference>
<dbReference type="Gene3D" id="3.40.50.2300">
    <property type="match status" value="2"/>
</dbReference>
<dbReference type="InterPro" id="IPR028082">
    <property type="entry name" value="Peripla_BP_I"/>
</dbReference>
<dbReference type="SMART" id="SM00354">
    <property type="entry name" value="HTH_LACI"/>
    <property type="match status" value="1"/>
</dbReference>
<name>A0ABT1MQ65_9RHOB</name>
<sequence>MITRPAKVRTMEEFAALSGISRPTLSKFFNDPSSVRASTRERVEAALERFDYTPNVYAINQNRQLTRNIGIVVPYLADPFFAEVARNLEPLCAQAGFNPILLSSHGDADREIQNLDSLRGIRPAGVLLGPLGRRSRRSDVEAFCRDIPTVLFDCDIEGVGDAYYGSNNAQTVGAVVAHLCRTGEPPAFFEMRHAPNPNANKRHAAYERAMRAHGHEPMFLTVEGEGWAFEEIGFNEGSRLIAARALPTDTVLCSNDRLAIGFLAAAYDQGLRVGSGPGHALRVAGNDDHPYAGYTCPALTTVSQDYDSIAGCSLERLLSIIESGERPPVRETRHFDGTLVLRKSA</sequence>
<evidence type="ECO:0000256" key="2">
    <source>
        <dbReference type="ARBA" id="ARBA00023125"/>
    </source>
</evidence>
<keyword evidence="2" id="KW-0238">DNA-binding</keyword>
<dbReference type="PANTHER" id="PTHR30146">
    <property type="entry name" value="LACI-RELATED TRANSCRIPTIONAL REPRESSOR"/>
    <property type="match status" value="1"/>
</dbReference>
<dbReference type="PROSITE" id="PS50943">
    <property type="entry name" value="HTH_CROC1"/>
    <property type="match status" value="1"/>
</dbReference>
<evidence type="ECO:0000313" key="6">
    <source>
        <dbReference type="EMBL" id="MCQ0970433.1"/>
    </source>
</evidence>
<dbReference type="Pfam" id="PF13377">
    <property type="entry name" value="Peripla_BP_3"/>
    <property type="match status" value="1"/>
</dbReference>
<dbReference type="RefSeq" id="WP_255329405.1">
    <property type="nucleotide sequence ID" value="NZ_JAKZEU010000002.1"/>
</dbReference>
<evidence type="ECO:0000259" key="4">
    <source>
        <dbReference type="PROSITE" id="PS50932"/>
    </source>
</evidence>
<keyword evidence="7" id="KW-1185">Reference proteome</keyword>
<evidence type="ECO:0000313" key="7">
    <source>
        <dbReference type="Proteomes" id="UP001203945"/>
    </source>
</evidence>
<dbReference type="PROSITE" id="PS50932">
    <property type="entry name" value="HTH_LACI_2"/>
    <property type="match status" value="1"/>
</dbReference>
<dbReference type="PANTHER" id="PTHR30146:SF109">
    <property type="entry name" value="HTH-TYPE TRANSCRIPTIONAL REGULATOR GALS"/>
    <property type="match status" value="1"/>
</dbReference>
<dbReference type="Pfam" id="PF00356">
    <property type="entry name" value="LacI"/>
    <property type="match status" value="1"/>
</dbReference>
<dbReference type="CDD" id="cd06267">
    <property type="entry name" value="PBP1_LacI_sugar_binding-like"/>
    <property type="match status" value="1"/>
</dbReference>
<keyword evidence="1" id="KW-0805">Transcription regulation</keyword>
<organism evidence="6 7">
    <name type="scientific">Paracoccus albicereus</name>
    <dbReference type="NCBI Taxonomy" id="2922394"/>
    <lineage>
        <taxon>Bacteria</taxon>
        <taxon>Pseudomonadati</taxon>
        <taxon>Pseudomonadota</taxon>
        <taxon>Alphaproteobacteria</taxon>
        <taxon>Rhodobacterales</taxon>
        <taxon>Paracoccaceae</taxon>
        <taxon>Paracoccus</taxon>
    </lineage>
</organism>
<reference evidence="6 7" key="1">
    <citation type="submission" date="2022-03" db="EMBL/GenBank/DDBJ databases">
        <authorList>
            <person name="He Y."/>
        </authorList>
    </citation>
    <scope>NUCLEOTIDE SEQUENCE [LARGE SCALE GENOMIC DNA]</scope>
    <source>
        <strain evidence="6 7">TK19116</strain>
    </source>
</reference>
<dbReference type="CDD" id="cd01392">
    <property type="entry name" value="HTH_LacI"/>
    <property type="match status" value="1"/>
</dbReference>
<dbReference type="SUPFAM" id="SSF47413">
    <property type="entry name" value="lambda repressor-like DNA-binding domains"/>
    <property type="match status" value="1"/>
</dbReference>
<feature type="domain" description="HTH cro/C1-type" evidence="5">
    <location>
        <begin position="10"/>
        <end position="53"/>
    </location>
</feature>
<proteinExistence type="predicted"/>